<proteinExistence type="predicted"/>
<dbReference type="PROSITE" id="PS51257">
    <property type="entry name" value="PROKAR_LIPOPROTEIN"/>
    <property type="match status" value="1"/>
</dbReference>
<protein>
    <recommendedName>
        <fullName evidence="3">Pentatricopeptide repeat-containing protein</fullName>
    </recommendedName>
</protein>
<gene>
    <name evidence="1" type="ORF">HHK36_033175</name>
</gene>
<sequence>MKPDGAIWGSLLQACRVHGNVELGEFVARQLFELEPKNPGGYVLLSNIYAGAGRWDDVARIRTRLNEKGMKKIPGDEEWKEGALSHHSEKLAIAYGLISNKPRDDN</sequence>
<dbReference type="Proteomes" id="UP000655225">
    <property type="component" value="Unassembled WGS sequence"/>
</dbReference>
<reference evidence="1 2" key="1">
    <citation type="submission" date="2020-04" db="EMBL/GenBank/DDBJ databases">
        <title>Plant Genome Project.</title>
        <authorList>
            <person name="Zhang R.-G."/>
        </authorList>
    </citation>
    <scope>NUCLEOTIDE SEQUENCE [LARGE SCALE GENOMIC DNA]</scope>
    <source>
        <strain evidence="1">YNK0</strain>
        <tissue evidence="1">Leaf</tissue>
    </source>
</reference>
<name>A0A835CWC9_TETSI</name>
<dbReference type="PANTHER" id="PTHR47926">
    <property type="entry name" value="PENTATRICOPEPTIDE REPEAT-CONTAINING PROTEIN"/>
    <property type="match status" value="1"/>
</dbReference>
<dbReference type="EMBL" id="JABCRI010001198">
    <property type="protein sequence ID" value="KAF8364843.1"/>
    <property type="molecule type" value="Genomic_DNA"/>
</dbReference>
<dbReference type="InterPro" id="IPR011990">
    <property type="entry name" value="TPR-like_helical_dom_sf"/>
</dbReference>
<evidence type="ECO:0000313" key="2">
    <source>
        <dbReference type="Proteomes" id="UP000655225"/>
    </source>
</evidence>
<dbReference type="InterPro" id="IPR046848">
    <property type="entry name" value="E_motif"/>
</dbReference>
<evidence type="ECO:0008006" key="3">
    <source>
        <dbReference type="Google" id="ProtNLM"/>
    </source>
</evidence>
<dbReference type="GO" id="GO:0009451">
    <property type="term" value="P:RNA modification"/>
    <property type="evidence" value="ECO:0007669"/>
    <property type="project" value="InterPro"/>
</dbReference>
<keyword evidence="2" id="KW-1185">Reference proteome</keyword>
<dbReference type="Pfam" id="PF20431">
    <property type="entry name" value="E_motif"/>
    <property type="match status" value="1"/>
</dbReference>
<evidence type="ECO:0000313" key="1">
    <source>
        <dbReference type="EMBL" id="KAF8364843.1"/>
    </source>
</evidence>
<organism evidence="1 2">
    <name type="scientific">Tetracentron sinense</name>
    <name type="common">Spur-leaf</name>
    <dbReference type="NCBI Taxonomy" id="13715"/>
    <lineage>
        <taxon>Eukaryota</taxon>
        <taxon>Viridiplantae</taxon>
        <taxon>Streptophyta</taxon>
        <taxon>Embryophyta</taxon>
        <taxon>Tracheophyta</taxon>
        <taxon>Spermatophyta</taxon>
        <taxon>Magnoliopsida</taxon>
        <taxon>Trochodendrales</taxon>
        <taxon>Trochodendraceae</taxon>
        <taxon>Tetracentron</taxon>
    </lineage>
</organism>
<accession>A0A835CWC9</accession>
<dbReference type="Gene3D" id="1.25.40.10">
    <property type="entry name" value="Tetratricopeptide repeat domain"/>
    <property type="match status" value="1"/>
</dbReference>
<comment type="caution">
    <text evidence="1">The sequence shown here is derived from an EMBL/GenBank/DDBJ whole genome shotgun (WGS) entry which is preliminary data.</text>
</comment>
<dbReference type="AlphaFoldDB" id="A0A835CWC9"/>
<dbReference type="GO" id="GO:0003723">
    <property type="term" value="F:RNA binding"/>
    <property type="evidence" value="ECO:0007669"/>
    <property type="project" value="InterPro"/>
</dbReference>
<dbReference type="OrthoDB" id="1929855at2759"/>
<dbReference type="InterPro" id="IPR046960">
    <property type="entry name" value="PPR_At4g14850-like_plant"/>
</dbReference>